<evidence type="ECO:0000313" key="3">
    <source>
        <dbReference type="EMBL" id="KZC10393.1"/>
    </source>
</evidence>
<name>A0A154PEW6_DUFNO</name>
<protein>
    <submittedName>
        <fullName evidence="3">GILT-like protein C02D5.2</fullName>
    </submittedName>
</protein>
<evidence type="ECO:0000313" key="4">
    <source>
        <dbReference type="Proteomes" id="UP000076502"/>
    </source>
</evidence>
<dbReference type="InterPro" id="IPR004911">
    <property type="entry name" value="Interferon-induced_GILT"/>
</dbReference>
<comment type="similarity">
    <text evidence="1">Belongs to the GILT family.</text>
</comment>
<reference evidence="3 4" key="1">
    <citation type="submission" date="2015-07" db="EMBL/GenBank/DDBJ databases">
        <title>The genome of Dufourea novaeangliae.</title>
        <authorList>
            <person name="Pan H."/>
            <person name="Kapheim K."/>
        </authorList>
    </citation>
    <scope>NUCLEOTIDE SEQUENCE [LARGE SCALE GENOMIC DNA]</scope>
    <source>
        <strain evidence="3">0120121106</strain>
        <tissue evidence="3">Whole body</tissue>
    </source>
</reference>
<evidence type="ECO:0000256" key="2">
    <source>
        <dbReference type="ARBA" id="ARBA00023180"/>
    </source>
</evidence>
<organism evidence="3 4">
    <name type="scientific">Dufourea novaeangliae</name>
    <name type="common">Sweat bee</name>
    <dbReference type="NCBI Taxonomy" id="178035"/>
    <lineage>
        <taxon>Eukaryota</taxon>
        <taxon>Metazoa</taxon>
        <taxon>Ecdysozoa</taxon>
        <taxon>Arthropoda</taxon>
        <taxon>Hexapoda</taxon>
        <taxon>Insecta</taxon>
        <taxon>Pterygota</taxon>
        <taxon>Neoptera</taxon>
        <taxon>Endopterygota</taxon>
        <taxon>Hymenoptera</taxon>
        <taxon>Apocrita</taxon>
        <taxon>Aculeata</taxon>
        <taxon>Apoidea</taxon>
        <taxon>Anthophila</taxon>
        <taxon>Halictidae</taxon>
        <taxon>Rophitinae</taxon>
        <taxon>Dufourea</taxon>
    </lineage>
</organism>
<dbReference type="PANTHER" id="PTHR13234">
    <property type="entry name" value="GAMMA-INTERFERON INDUCIBLE LYSOSOMAL THIOL REDUCTASE GILT"/>
    <property type="match status" value="1"/>
</dbReference>
<evidence type="ECO:0000256" key="1">
    <source>
        <dbReference type="ARBA" id="ARBA00005679"/>
    </source>
</evidence>
<dbReference type="AlphaFoldDB" id="A0A154PEW6"/>
<keyword evidence="4" id="KW-1185">Reference proteome</keyword>
<gene>
    <name evidence="3" type="ORF">WN55_01509</name>
</gene>
<accession>A0A154PEW6</accession>
<dbReference type="STRING" id="178035.A0A154PEW6"/>
<sequence>MGLGFRMKIPLIIISVFLLWQSSKVWLSFTQKKSDIEVLFLKTSKIKLYLRKLIVLFLHAIKNKKNSLLCLMLSQLQNNQLVTSSQKDEWIQQKVHIAVYYEALCPDSRNFFIKQLLPTYHKIPDNVQMELIPYGKATTVKIDHGYKFTCQHGPIECNANIIHACSIDILKNSSIQLEYLSCMIKHNIEPVNIMKICAQKMNVDYNPILECFTGQLGQELLAKYGEQTNSLTPKVSFIPTVILDGNSENQARILKNLLQEVCRHLKVMPEGCKL</sequence>
<dbReference type="PANTHER" id="PTHR13234:SF71">
    <property type="entry name" value="GAMMA-INTERFERON-INDUCIBLE LYSOSOMAL THIOL REDUCTASE-LIKE PROTEIN"/>
    <property type="match status" value="1"/>
</dbReference>
<dbReference type="Pfam" id="PF03227">
    <property type="entry name" value="GILT"/>
    <property type="match status" value="1"/>
</dbReference>
<proteinExistence type="inferred from homology"/>
<dbReference type="Proteomes" id="UP000076502">
    <property type="component" value="Unassembled WGS sequence"/>
</dbReference>
<keyword evidence="2" id="KW-0325">Glycoprotein</keyword>
<dbReference type="OrthoDB" id="958254at2759"/>
<dbReference type="GO" id="GO:0016671">
    <property type="term" value="F:oxidoreductase activity, acting on a sulfur group of donors, disulfide as acceptor"/>
    <property type="evidence" value="ECO:0007669"/>
    <property type="project" value="InterPro"/>
</dbReference>
<dbReference type="EMBL" id="KQ434889">
    <property type="protein sequence ID" value="KZC10393.1"/>
    <property type="molecule type" value="Genomic_DNA"/>
</dbReference>